<dbReference type="GO" id="GO:0006520">
    <property type="term" value="P:amino acid metabolic process"/>
    <property type="evidence" value="ECO:0007669"/>
    <property type="project" value="InterPro"/>
</dbReference>
<accession>A0A7G6E5G2</accession>
<proteinExistence type="predicted"/>
<keyword evidence="3" id="KW-1185">Reference proteome</keyword>
<dbReference type="InterPro" id="IPR006096">
    <property type="entry name" value="Glu/Leu/Phe/Val/Trp_DH_C"/>
</dbReference>
<evidence type="ECO:0000313" key="3">
    <source>
        <dbReference type="Proteomes" id="UP000515847"/>
    </source>
</evidence>
<gene>
    <name evidence="2" type="ORF">BR63_14060</name>
</gene>
<evidence type="ECO:0000259" key="1">
    <source>
        <dbReference type="Pfam" id="PF00208"/>
    </source>
</evidence>
<dbReference type="KEGG" id="tfr:BR63_14060"/>
<dbReference type="SUPFAM" id="SSF51735">
    <property type="entry name" value="NAD(P)-binding Rossmann-fold domains"/>
    <property type="match status" value="1"/>
</dbReference>
<sequence>MIKIVAISDGSGGLYKKDGIDVDSAIKYMEKHRTLRGYDEEGITSITTAITDPGCPRLRKSGAFSNKVNYKINVSYQ</sequence>
<protein>
    <recommendedName>
        <fullName evidence="1">Glutamate/phenylalanine/leucine/valine/L-tryptophan dehydrogenase C-terminal domain-containing protein</fullName>
    </recommendedName>
</protein>
<dbReference type="Pfam" id="PF00208">
    <property type="entry name" value="ELFV_dehydrog"/>
    <property type="match status" value="1"/>
</dbReference>
<dbReference type="Gene3D" id="3.40.50.720">
    <property type="entry name" value="NAD(P)-binding Rossmann-like Domain"/>
    <property type="match status" value="1"/>
</dbReference>
<organism evidence="2 3">
    <name type="scientific">Thermanaerosceptrum fracticalcis</name>
    <dbReference type="NCBI Taxonomy" id="1712410"/>
    <lineage>
        <taxon>Bacteria</taxon>
        <taxon>Bacillati</taxon>
        <taxon>Bacillota</taxon>
        <taxon>Clostridia</taxon>
        <taxon>Eubacteriales</taxon>
        <taxon>Peptococcaceae</taxon>
        <taxon>Thermanaerosceptrum</taxon>
    </lineage>
</organism>
<dbReference type="InterPro" id="IPR036291">
    <property type="entry name" value="NAD(P)-bd_dom_sf"/>
</dbReference>
<dbReference type="AlphaFoldDB" id="A0A7G6E5G2"/>
<dbReference type="Proteomes" id="UP000515847">
    <property type="component" value="Chromosome"/>
</dbReference>
<dbReference type="RefSeq" id="WP_034421321.1">
    <property type="nucleotide sequence ID" value="NZ_CP045798.1"/>
</dbReference>
<evidence type="ECO:0000313" key="2">
    <source>
        <dbReference type="EMBL" id="QNB47316.1"/>
    </source>
</evidence>
<dbReference type="EMBL" id="CP045798">
    <property type="protein sequence ID" value="QNB47316.1"/>
    <property type="molecule type" value="Genomic_DNA"/>
</dbReference>
<reference evidence="2 3" key="1">
    <citation type="journal article" date="2019" name="Front. Microbiol.">
        <title>Thermoanaerosceptrum fracticalcis gen. nov. sp. nov., a Novel Fumarate-Fermenting Microorganism From a Deep Fractured Carbonate Aquifer of the US Great Basin.</title>
        <authorList>
            <person name="Hamilton-Brehm S.D."/>
            <person name="Stewart L.E."/>
            <person name="Zavarin M."/>
            <person name="Caldwell M."/>
            <person name="Lawson P.A."/>
            <person name="Onstott T.C."/>
            <person name="Grzymski J."/>
            <person name="Neveux I."/>
            <person name="Lollar B.S."/>
            <person name="Russell C.E."/>
            <person name="Moser D.P."/>
        </authorList>
    </citation>
    <scope>NUCLEOTIDE SEQUENCE [LARGE SCALE GENOMIC DNA]</scope>
    <source>
        <strain evidence="2 3">DRI-13</strain>
    </source>
</reference>
<dbReference type="GO" id="GO:0016491">
    <property type="term" value="F:oxidoreductase activity"/>
    <property type="evidence" value="ECO:0007669"/>
    <property type="project" value="InterPro"/>
</dbReference>
<dbReference type="OrthoDB" id="9803297at2"/>
<name>A0A7G6E5G2_THEFR</name>
<feature type="domain" description="Glutamate/phenylalanine/leucine/valine/L-tryptophan dehydrogenase C-terminal" evidence="1">
    <location>
        <begin position="3"/>
        <end position="48"/>
    </location>
</feature>